<dbReference type="PIRSF" id="PIRSF034110">
    <property type="entry name" value="DUF1203"/>
    <property type="match status" value="1"/>
</dbReference>
<comment type="caution">
    <text evidence="1">The sequence shown here is derived from an EMBL/GenBank/DDBJ whole genome shotgun (WGS) entry which is preliminary data.</text>
</comment>
<evidence type="ECO:0000313" key="2">
    <source>
        <dbReference type="Proteomes" id="UP000468717"/>
    </source>
</evidence>
<evidence type="ECO:0000313" key="1">
    <source>
        <dbReference type="EMBL" id="KAB8065188.1"/>
    </source>
</evidence>
<keyword evidence="2" id="KW-1185">Reference proteome</keyword>
<reference evidence="1 2" key="1">
    <citation type="submission" date="2019-10" db="EMBL/GenBank/DDBJ databases">
        <title>Three novel species isolated from a subtropical stream in China.</title>
        <authorList>
            <person name="Lu H."/>
        </authorList>
    </citation>
    <scope>NUCLEOTIDE SEQUENCE [LARGE SCALE GENOMIC DNA]</scope>
    <source>
        <strain evidence="1 2">FT13W</strain>
    </source>
</reference>
<dbReference type="AlphaFoldDB" id="A0A6I1ID51"/>
<dbReference type="Proteomes" id="UP000468717">
    <property type="component" value="Unassembled WGS sequence"/>
</dbReference>
<proteinExistence type="predicted"/>
<protein>
    <submittedName>
        <fullName evidence="1">DUF1203 domain-containing protein</fullName>
    </submittedName>
</protein>
<accession>A0A6I1ID51</accession>
<dbReference type="RefSeq" id="WP_152282270.1">
    <property type="nucleotide sequence ID" value="NZ_WFLI01000008.1"/>
</dbReference>
<organism evidence="1 2">
    <name type="scientific">Janthinobacterium violaceinigrum</name>
    <dbReference type="NCBI Taxonomy" id="2654252"/>
    <lineage>
        <taxon>Bacteria</taxon>
        <taxon>Pseudomonadati</taxon>
        <taxon>Pseudomonadota</taxon>
        <taxon>Betaproteobacteria</taxon>
        <taxon>Burkholderiales</taxon>
        <taxon>Oxalobacteraceae</taxon>
        <taxon>Janthinobacterium</taxon>
    </lineage>
</organism>
<dbReference type="InterPro" id="IPR009593">
    <property type="entry name" value="DUF1203"/>
</dbReference>
<dbReference type="Pfam" id="PF06718">
    <property type="entry name" value="DUF1203"/>
    <property type="match status" value="1"/>
</dbReference>
<gene>
    <name evidence="1" type="ORF">GCN75_09270</name>
</gene>
<dbReference type="EMBL" id="WFLI01000008">
    <property type="protein sequence ID" value="KAB8065188.1"/>
    <property type="molecule type" value="Genomic_DNA"/>
</dbReference>
<name>A0A6I1ID51_9BURK</name>
<sequence>MDFRITGLSPEPFLPLFSLSDAQLTALGIQRHVVDQHPGFPDRIGLVDADLGETVLLLNHVCQPAATPYRASHAIFVREGATHAYDAVNQVPASMRRRLLSLRAYSADGMMLDAEVVDGNAVEDVIAQLFDNTDVSYIHAHNAKRGCYAARIDRVGGSLV</sequence>